<evidence type="ECO:0000256" key="4">
    <source>
        <dbReference type="ARBA" id="ARBA00022989"/>
    </source>
</evidence>
<evidence type="ECO:0000313" key="10">
    <source>
        <dbReference type="Proteomes" id="UP000182334"/>
    </source>
</evidence>
<name>A0A1L0DBL9_9ASCO</name>
<dbReference type="EMBL" id="LT635759">
    <property type="protein sequence ID" value="SGZ53320.1"/>
    <property type="molecule type" value="Genomic_DNA"/>
</dbReference>
<dbReference type="PIRSF" id="PIRSF015840">
    <property type="entry name" value="DUF284_TM_euk"/>
    <property type="match status" value="1"/>
</dbReference>
<gene>
    <name evidence="9" type="ORF">SAMEA4029010_CIC11G00000002686</name>
</gene>
<dbReference type="InterPro" id="IPR005045">
    <property type="entry name" value="CDC50/LEM3_fam"/>
</dbReference>
<dbReference type="GO" id="GO:0005783">
    <property type="term" value="C:endoplasmic reticulum"/>
    <property type="evidence" value="ECO:0007669"/>
    <property type="project" value="TreeGrafter"/>
</dbReference>
<evidence type="ECO:0000256" key="6">
    <source>
        <dbReference type="PIRNR" id="PIRNR015840"/>
    </source>
</evidence>
<evidence type="ECO:0000256" key="5">
    <source>
        <dbReference type="ARBA" id="ARBA00023136"/>
    </source>
</evidence>
<feature type="transmembrane region" description="Helical" evidence="8">
    <location>
        <begin position="52"/>
        <end position="75"/>
    </location>
</feature>
<proteinExistence type="inferred from homology"/>
<reference evidence="9 10" key="1">
    <citation type="submission" date="2016-10" db="EMBL/GenBank/DDBJ databases">
        <authorList>
            <person name="de Groot N.N."/>
        </authorList>
    </citation>
    <scope>NUCLEOTIDE SEQUENCE [LARGE SCALE GENOMIC DNA]</scope>
    <source>
        <strain evidence="9 10">CBS 141442</strain>
    </source>
</reference>
<evidence type="ECO:0000256" key="3">
    <source>
        <dbReference type="ARBA" id="ARBA00022692"/>
    </source>
</evidence>
<evidence type="ECO:0000256" key="7">
    <source>
        <dbReference type="SAM" id="MobiDB-lite"/>
    </source>
</evidence>
<comment type="similarity">
    <text evidence="2 6">Belongs to the CDC50/LEM3 family.</text>
</comment>
<dbReference type="Proteomes" id="UP000182334">
    <property type="component" value="Chromosome IV"/>
</dbReference>
<evidence type="ECO:0000256" key="2">
    <source>
        <dbReference type="ARBA" id="ARBA00009457"/>
    </source>
</evidence>
<dbReference type="GO" id="GO:0045332">
    <property type="term" value="P:phospholipid translocation"/>
    <property type="evidence" value="ECO:0007669"/>
    <property type="project" value="UniProtKB-UniRule"/>
</dbReference>
<evidence type="ECO:0000256" key="8">
    <source>
        <dbReference type="SAM" id="Phobius"/>
    </source>
</evidence>
<protein>
    <submittedName>
        <fullName evidence="9">CIC11C00000002686</fullName>
    </submittedName>
</protein>
<accession>A0A1L0DBL9</accession>
<keyword evidence="5 6" id="KW-0472">Membrane</keyword>
<keyword evidence="3 8" id="KW-0812">Transmembrane</keyword>
<dbReference type="PANTHER" id="PTHR10926:SF0">
    <property type="entry name" value="CDC50, ISOFORM A"/>
    <property type="match status" value="1"/>
</dbReference>
<dbReference type="Pfam" id="PF03381">
    <property type="entry name" value="CDC50"/>
    <property type="match status" value="1"/>
</dbReference>
<dbReference type="GO" id="GO:0005794">
    <property type="term" value="C:Golgi apparatus"/>
    <property type="evidence" value="ECO:0007669"/>
    <property type="project" value="TreeGrafter"/>
</dbReference>
<organism evidence="9 10">
    <name type="scientific">Sungouiella intermedia</name>
    <dbReference type="NCBI Taxonomy" id="45354"/>
    <lineage>
        <taxon>Eukaryota</taxon>
        <taxon>Fungi</taxon>
        <taxon>Dikarya</taxon>
        <taxon>Ascomycota</taxon>
        <taxon>Saccharomycotina</taxon>
        <taxon>Pichiomycetes</taxon>
        <taxon>Metschnikowiaceae</taxon>
        <taxon>Sungouiella</taxon>
    </lineage>
</organism>
<keyword evidence="10" id="KW-1185">Reference proteome</keyword>
<dbReference type="PANTHER" id="PTHR10926">
    <property type="entry name" value="CELL CYCLE CONTROL PROTEIN 50"/>
    <property type="match status" value="1"/>
</dbReference>
<comment type="subcellular location">
    <subcellularLocation>
        <location evidence="1">Membrane</location>
        <topology evidence="1">Multi-pass membrane protein</topology>
    </subcellularLocation>
</comment>
<dbReference type="GO" id="GO:0005886">
    <property type="term" value="C:plasma membrane"/>
    <property type="evidence" value="ECO:0007669"/>
    <property type="project" value="TreeGrafter"/>
</dbReference>
<evidence type="ECO:0000256" key="1">
    <source>
        <dbReference type="ARBA" id="ARBA00004141"/>
    </source>
</evidence>
<dbReference type="STRING" id="45354.A0A1L0DBL9"/>
<keyword evidence="4 8" id="KW-1133">Transmembrane helix</keyword>
<dbReference type="AlphaFoldDB" id="A0A1L0DBL9"/>
<evidence type="ECO:0000313" key="9">
    <source>
        <dbReference type="EMBL" id="SGZ53320.1"/>
    </source>
</evidence>
<sequence length="402" mass="46179">MNFLRRRKADNLSDNDSDRPESTLQKSRKPPNTAFRQQRLKAWQPILTPKTVIPLLFLLTAIFAPLGVAIVYYSYNVENLQLDYSKCTELHSSEYEKVPSKYTNWHFRHKNTNPEFQWKVVNSTDAFGDLEQTCFVQFNLPRDLKPPIYLYYRLTNFYQNHRKYVELFDLTQLQGSDVSAGSLSSNCNPLRLSGSGDDEKAIYPCGLIANSFFNDTFSSPVLLNSKSSSNNETYELTEKGIAWLSEKHRFKNTTYSPSQIVPPPNWHKMYPDGYNDTNIPDVSEWEHLQNWMRTAGLPTFYKLYSKNTTTTFSLGTYELQIKMNYPVSIFGGTKSVVITTNSVFGGRNMSLGIIYFIVAVVCLVCGIGFFLQHLIKPRRVGDHNFLQDGRDPSQATHVRDQL</sequence>
<feature type="region of interest" description="Disordered" evidence="7">
    <location>
        <begin position="1"/>
        <end position="31"/>
    </location>
</feature>
<dbReference type="OrthoDB" id="340608at2759"/>
<feature type="transmembrane region" description="Helical" evidence="8">
    <location>
        <begin position="349"/>
        <end position="371"/>
    </location>
</feature>